<name>A0A131Z7S6_RHIAP</name>
<protein>
    <submittedName>
        <fullName evidence="1">Uncharacterized protein</fullName>
    </submittedName>
</protein>
<feature type="non-terminal residue" evidence="1">
    <location>
        <position position="116"/>
    </location>
</feature>
<dbReference type="EMBL" id="GEDV01001539">
    <property type="protein sequence ID" value="JAP87018.1"/>
    <property type="molecule type" value="Transcribed_RNA"/>
</dbReference>
<sequence length="116" mass="13455">MANARSSMQRRCKASPRLFAFLAFSCEISKHYEDYAKLKSKIYLSPPFCVVVYCSMREAFKSKNIPHTGYSEIYRYSSQRNTAVVLRVKNSARGVVRTGNSALKMNIDETFFFFFF</sequence>
<dbReference type="AlphaFoldDB" id="A0A131Z7S6"/>
<accession>A0A131Z7S6</accession>
<reference evidence="1" key="1">
    <citation type="journal article" date="2016" name="Ticks Tick Borne Dis.">
        <title>De novo assembly and annotation of the salivary gland transcriptome of Rhipicephalus appendiculatus male and female ticks during blood feeding.</title>
        <authorList>
            <person name="de Castro M.H."/>
            <person name="de Klerk D."/>
            <person name="Pienaar R."/>
            <person name="Latif A.A."/>
            <person name="Rees D.J."/>
            <person name="Mans B.J."/>
        </authorList>
    </citation>
    <scope>NUCLEOTIDE SEQUENCE</scope>
    <source>
        <tissue evidence="1">Salivary glands</tissue>
    </source>
</reference>
<proteinExistence type="predicted"/>
<evidence type="ECO:0000313" key="1">
    <source>
        <dbReference type="EMBL" id="JAP87018.1"/>
    </source>
</evidence>
<organism evidence="1">
    <name type="scientific">Rhipicephalus appendiculatus</name>
    <name type="common">Brown ear tick</name>
    <dbReference type="NCBI Taxonomy" id="34631"/>
    <lineage>
        <taxon>Eukaryota</taxon>
        <taxon>Metazoa</taxon>
        <taxon>Ecdysozoa</taxon>
        <taxon>Arthropoda</taxon>
        <taxon>Chelicerata</taxon>
        <taxon>Arachnida</taxon>
        <taxon>Acari</taxon>
        <taxon>Parasitiformes</taxon>
        <taxon>Ixodida</taxon>
        <taxon>Ixodoidea</taxon>
        <taxon>Ixodidae</taxon>
        <taxon>Rhipicephalinae</taxon>
        <taxon>Rhipicephalus</taxon>
        <taxon>Rhipicephalus</taxon>
    </lineage>
</organism>